<evidence type="ECO:0000256" key="2">
    <source>
        <dbReference type="SAM" id="MobiDB-lite"/>
    </source>
</evidence>
<sequence>MDSRLIEAAQRGDVHQLLSLIADDPFLMRSAALSCADTPLHISCMAGNLQFVKEVLNMKPEFAEELNHEGFSPLHIAAANGDVEIVKELLKIDSNLSTVKGKEKRIPLHYAVIKGRTQVIGELLSACEDSIREVTARGETSFHLAVKHNQFEALKSLVVHHKTYNKEDNLNQKDAQGDTILHLAVSRKQYEDIELMLDENFVTKGLLEVNSLNKRGLTPLDVLLSEGGDCEIEEMLRLAGASGVEHTNSGQQTTRSDTMNVSTNEPSESEIGRERPRKPSKILQDYFKYDKTKDSPSKVRHTLLVVAVLITTATYQAALSPPGGVWQDDYSPTSNTTNTADTQSPPPPHTAGRAVMGTHIPVLYGLFLFFNSIGFFMSIHMITFLTNKIPLQLELLVSLVALITTYDICMVAIAPNGTLSMFFNILSGVLPALIPIMTRVTRDYFKRPRWVFPSTRASA</sequence>
<proteinExistence type="predicted"/>
<dbReference type="PROSITE" id="PS50088">
    <property type="entry name" value="ANK_REPEAT"/>
    <property type="match status" value="2"/>
</dbReference>
<comment type="caution">
    <text evidence="5">The sequence shown here is derived from an EMBL/GenBank/DDBJ whole genome shotgun (WGS) entry which is preliminary data.</text>
</comment>
<feature type="transmembrane region" description="Helical" evidence="3">
    <location>
        <begin position="421"/>
        <end position="440"/>
    </location>
</feature>
<dbReference type="EMBL" id="CACTIH010003833">
    <property type="protein sequence ID" value="CAA2985923.1"/>
    <property type="molecule type" value="Genomic_DNA"/>
</dbReference>
<gene>
    <name evidence="5" type="ORF">OLEA9_A007474</name>
</gene>
<feature type="transmembrane region" description="Helical" evidence="3">
    <location>
        <begin position="362"/>
        <end position="383"/>
    </location>
</feature>
<keyword evidence="3" id="KW-0812">Transmembrane</keyword>
<feature type="domain" description="PGG" evidence="4">
    <location>
        <begin position="298"/>
        <end position="412"/>
    </location>
</feature>
<protein>
    <submittedName>
        <fullName evidence="5">Ankyrin repeat-containing BDA1-like</fullName>
    </submittedName>
</protein>
<dbReference type="PANTHER" id="PTHR24128:SF61">
    <property type="entry name" value="ANKYRIN REPEAT-CONTAINING PROTEIN BDA1-LIKE"/>
    <property type="match status" value="1"/>
</dbReference>
<name>A0A8S0S493_OLEEU</name>
<dbReference type="Proteomes" id="UP000594638">
    <property type="component" value="Unassembled WGS sequence"/>
</dbReference>
<feature type="compositionally biased region" description="Polar residues" evidence="2">
    <location>
        <begin position="245"/>
        <end position="266"/>
    </location>
</feature>
<reference evidence="5 6" key="1">
    <citation type="submission" date="2019-12" db="EMBL/GenBank/DDBJ databases">
        <authorList>
            <person name="Alioto T."/>
            <person name="Alioto T."/>
            <person name="Gomez Garrido J."/>
        </authorList>
    </citation>
    <scope>NUCLEOTIDE SEQUENCE [LARGE SCALE GENOMIC DNA]</scope>
</reference>
<feature type="transmembrane region" description="Helical" evidence="3">
    <location>
        <begin position="395"/>
        <end position="415"/>
    </location>
</feature>
<dbReference type="PANTHER" id="PTHR24128">
    <property type="entry name" value="HOMEOBOX PROTEIN WARIAI"/>
    <property type="match status" value="1"/>
</dbReference>
<organism evidence="5 6">
    <name type="scientific">Olea europaea subsp. europaea</name>
    <dbReference type="NCBI Taxonomy" id="158383"/>
    <lineage>
        <taxon>Eukaryota</taxon>
        <taxon>Viridiplantae</taxon>
        <taxon>Streptophyta</taxon>
        <taxon>Embryophyta</taxon>
        <taxon>Tracheophyta</taxon>
        <taxon>Spermatophyta</taxon>
        <taxon>Magnoliopsida</taxon>
        <taxon>eudicotyledons</taxon>
        <taxon>Gunneridae</taxon>
        <taxon>Pentapetalae</taxon>
        <taxon>asterids</taxon>
        <taxon>lamiids</taxon>
        <taxon>Lamiales</taxon>
        <taxon>Oleaceae</taxon>
        <taxon>Oleeae</taxon>
        <taxon>Olea</taxon>
    </lineage>
</organism>
<keyword evidence="3" id="KW-0472">Membrane</keyword>
<feature type="compositionally biased region" description="Polar residues" evidence="2">
    <location>
        <begin position="330"/>
        <end position="343"/>
    </location>
</feature>
<dbReference type="AlphaFoldDB" id="A0A8S0S493"/>
<dbReference type="InterPro" id="IPR026961">
    <property type="entry name" value="PGG_dom"/>
</dbReference>
<keyword evidence="1" id="KW-0040">ANK repeat</keyword>
<accession>A0A8S0S493</accession>
<dbReference type="InterPro" id="IPR002110">
    <property type="entry name" value="Ankyrin_rpt"/>
</dbReference>
<feature type="region of interest" description="Disordered" evidence="2">
    <location>
        <begin position="326"/>
        <end position="352"/>
    </location>
</feature>
<dbReference type="PROSITE" id="PS50297">
    <property type="entry name" value="ANK_REP_REGION"/>
    <property type="match status" value="1"/>
</dbReference>
<feature type="repeat" description="ANK" evidence="1">
    <location>
        <begin position="69"/>
        <end position="101"/>
    </location>
</feature>
<evidence type="ECO:0000259" key="4">
    <source>
        <dbReference type="Pfam" id="PF13962"/>
    </source>
</evidence>
<dbReference type="SMART" id="SM00248">
    <property type="entry name" value="ANK"/>
    <property type="match status" value="5"/>
</dbReference>
<dbReference type="InterPro" id="IPR036770">
    <property type="entry name" value="Ankyrin_rpt-contain_sf"/>
</dbReference>
<evidence type="ECO:0000313" key="5">
    <source>
        <dbReference type="EMBL" id="CAA2985923.1"/>
    </source>
</evidence>
<dbReference type="Pfam" id="PF12796">
    <property type="entry name" value="Ank_2"/>
    <property type="match status" value="2"/>
</dbReference>
<dbReference type="Gene3D" id="1.25.40.20">
    <property type="entry name" value="Ankyrin repeat-containing domain"/>
    <property type="match status" value="1"/>
</dbReference>
<feature type="repeat" description="ANK" evidence="1">
    <location>
        <begin position="137"/>
        <end position="169"/>
    </location>
</feature>
<keyword evidence="6" id="KW-1185">Reference proteome</keyword>
<dbReference type="OrthoDB" id="674805at2759"/>
<evidence type="ECO:0000313" key="6">
    <source>
        <dbReference type="Proteomes" id="UP000594638"/>
    </source>
</evidence>
<keyword evidence="3" id="KW-1133">Transmembrane helix</keyword>
<dbReference type="Pfam" id="PF13962">
    <property type="entry name" value="PGG"/>
    <property type="match status" value="1"/>
</dbReference>
<feature type="region of interest" description="Disordered" evidence="2">
    <location>
        <begin position="243"/>
        <end position="277"/>
    </location>
</feature>
<dbReference type="Gramene" id="OE9A007474T1">
    <property type="protein sequence ID" value="OE9A007474C1"/>
    <property type="gene ID" value="OE9A007474"/>
</dbReference>
<dbReference type="SUPFAM" id="SSF48403">
    <property type="entry name" value="Ankyrin repeat"/>
    <property type="match status" value="1"/>
</dbReference>
<evidence type="ECO:0000256" key="1">
    <source>
        <dbReference type="PROSITE-ProRule" id="PRU00023"/>
    </source>
</evidence>
<evidence type="ECO:0000256" key="3">
    <source>
        <dbReference type="SAM" id="Phobius"/>
    </source>
</evidence>